<reference evidence="2 3" key="1">
    <citation type="submission" date="2024-06" db="EMBL/GenBank/DDBJ databases">
        <title>A chromosome level genome sequence of Diviner's sage (Salvia divinorum).</title>
        <authorList>
            <person name="Ford S.A."/>
            <person name="Ro D.-K."/>
            <person name="Ness R.W."/>
            <person name="Phillips M.A."/>
        </authorList>
    </citation>
    <scope>NUCLEOTIDE SEQUENCE [LARGE SCALE GENOMIC DNA]</scope>
    <source>
        <strain evidence="2">SAF-2024a</strain>
        <tissue evidence="2">Leaf</tissue>
    </source>
</reference>
<keyword evidence="3" id="KW-1185">Reference proteome</keyword>
<keyword evidence="1" id="KW-0802">TPR repeat</keyword>
<dbReference type="PROSITE" id="PS50005">
    <property type="entry name" value="TPR"/>
    <property type="match status" value="1"/>
</dbReference>
<proteinExistence type="predicted"/>
<feature type="repeat" description="TPR" evidence="1">
    <location>
        <begin position="49"/>
        <end position="82"/>
    </location>
</feature>
<dbReference type="Proteomes" id="UP001567538">
    <property type="component" value="Unassembled WGS sequence"/>
</dbReference>
<dbReference type="PANTHER" id="PTHR45081">
    <property type="entry name" value="EF HAND FAMILY PROTEIN, PUTATIVE, EXPRESSED-RELATED"/>
    <property type="match status" value="1"/>
</dbReference>
<evidence type="ECO:0000256" key="1">
    <source>
        <dbReference type="PROSITE-ProRule" id="PRU00339"/>
    </source>
</evidence>
<dbReference type="InterPro" id="IPR011990">
    <property type="entry name" value="TPR-like_helical_dom_sf"/>
</dbReference>
<dbReference type="SUPFAM" id="SSF48452">
    <property type="entry name" value="TPR-like"/>
    <property type="match status" value="1"/>
</dbReference>
<dbReference type="InterPro" id="IPR019734">
    <property type="entry name" value="TPR_rpt"/>
</dbReference>
<dbReference type="PANTHER" id="PTHR45081:SF1">
    <property type="entry name" value="EF HAND FAMILY PROTEIN, PUTATIVE, EXPRESSED-RELATED"/>
    <property type="match status" value="1"/>
</dbReference>
<organism evidence="2 3">
    <name type="scientific">Salvia divinorum</name>
    <name type="common">Maria pastora</name>
    <name type="synonym">Diviner's sage</name>
    <dbReference type="NCBI Taxonomy" id="28513"/>
    <lineage>
        <taxon>Eukaryota</taxon>
        <taxon>Viridiplantae</taxon>
        <taxon>Streptophyta</taxon>
        <taxon>Embryophyta</taxon>
        <taxon>Tracheophyta</taxon>
        <taxon>Spermatophyta</taxon>
        <taxon>Magnoliopsida</taxon>
        <taxon>eudicotyledons</taxon>
        <taxon>Gunneridae</taxon>
        <taxon>Pentapetalae</taxon>
        <taxon>asterids</taxon>
        <taxon>lamiids</taxon>
        <taxon>Lamiales</taxon>
        <taxon>Lamiaceae</taxon>
        <taxon>Nepetoideae</taxon>
        <taxon>Mentheae</taxon>
        <taxon>Salviinae</taxon>
        <taxon>Salvia</taxon>
        <taxon>Salvia subgen. Calosphace</taxon>
    </lineage>
</organism>
<gene>
    <name evidence="2" type="ORF">AAHA92_00483</name>
</gene>
<dbReference type="AlphaFoldDB" id="A0ABD1IKD0"/>
<dbReference type="Gene3D" id="1.25.40.10">
    <property type="entry name" value="Tetratricopeptide repeat domain"/>
    <property type="match status" value="1"/>
</dbReference>
<evidence type="ECO:0000313" key="2">
    <source>
        <dbReference type="EMBL" id="KAL1568940.1"/>
    </source>
</evidence>
<comment type="caution">
    <text evidence="2">The sequence shown here is derived from an EMBL/GenBank/DDBJ whole genome shotgun (WGS) entry which is preliminary data.</text>
</comment>
<sequence>MELDDQGIVCMFLVCTARRKPRIAVEGEGMVLGACEHYREVAILCTTHFRALKLLGSALLGVGEYKAAVKALEEAIYMKNDYIDGH</sequence>
<accession>A0ABD1IKD0</accession>
<name>A0ABD1IKD0_SALDI</name>
<evidence type="ECO:0000313" key="3">
    <source>
        <dbReference type="Proteomes" id="UP001567538"/>
    </source>
</evidence>
<dbReference type="EMBL" id="JBEAFC010000001">
    <property type="protein sequence ID" value="KAL1568940.1"/>
    <property type="molecule type" value="Genomic_DNA"/>
</dbReference>
<protein>
    <submittedName>
        <fullName evidence="2">Uncharacterized protein</fullName>
    </submittedName>
</protein>